<keyword evidence="1" id="KW-0479">Metal-binding</keyword>
<dbReference type="InterPro" id="IPR023214">
    <property type="entry name" value="HAD_sf"/>
</dbReference>
<dbReference type="NCBIfam" id="TIGR01488">
    <property type="entry name" value="HAD-SF-IB"/>
    <property type="match status" value="1"/>
</dbReference>
<proteinExistence type="predicted"/>
<comment type="caution">
    <text evidence="4">The sequence shown here is derived from an EMBL/GenBank/DDBJ whole genome shotgun (WGS) entry which is preliminary data.</text>
</comment>
<gene>
    <name evidence="4" type="ORF">QU481_00290</name>
</gene>
<keyword evidence="5" id="KW-1185">Reference proteome</keyword>
<dbReference type="Gene3D" id="3.40.50.1000">
    <property type="entry name" value="HAD superfamily/HAD-like"/>
    <property type="match status" value="1"/>
</dbReference>
<dbReference type="Proteomes" id="UP001168540">
    <property type="component" value="Unassembled WGS sequence"/>
</dbReference>
<dbReference type="EMBL" id="JAUEDK010000001">
    <property type="protein sequence ID" value="MDN0073337.1"/>
    <property type="molecule type" value="Genomic_DNA"/>
</dbReference>
<dbReference type="InterPro" id="IPR050582">
    <property type="entry name" value="HAD-like_SerB"/>
</dbReference>
<accession>A0ABT7XHT1</accession>
<evidence type="ECO:0000256" key="2">
    <source>
        <dbReference type="ARBA" id="ARBA00022801"/>
    </source>
</evidence>
<sequence length="224" mass="25447">MNLALFDLDHTLIAGDSDVEWPKFLIKRGLLDEAFYARRNDHFYEQYKAGTLDIYEFLDFQLEPLTRFSRAELDSLHAEYMQEHILPIIPKKARELVAAHQAAGDTVMIITATNRFITGPIARELGVELLIAVELEEHDDGRFTGKPAGVPSFKEGKITRLEQWLAEQGKTLADYEQSFFYSDSRNDIPLLSLVSHPVAVDPDDTLRTHAEVHGWPVISLRDPA</sequence>
<dbReference type="SUPFAM" id="SSF56784">
    <property type="entry name" value="HAD-like"/>
    <property type="match status" value="1"/>
</dbReference>
<dbReference type="Gene3D" id="1.20.1440.100">
    <property type="entry name" value="SG protein - dephosphorylation function"/>
    <property type="match status" value="1"/>
</dbReference>
<organism evidence="4 5">
    <name type="scientific">Crenobacter oryzisoli</name>
    <dbReference type="NCBI Taxonomy" id="3056844"/>
    <lineage>
        <taxon>Bacteria</taxon>
        <taxon>Pseudomonadati</taxon>
        <taxon>Pseudomonadota</taxon>
        <taxon>Betaproteobacteria</taxon>
        <taxon>Neisseriales</taxon>
        <taxon>Neisseriaceae</taxon>
        <taxon>Crenobacter</taxon>
    </lineage>
</organism>
<dbReference type="PANTHER" id="PTHR43344:SF13">
    <property type="entry name" value="PHOSPHATASE RV3661-RELATED"/>
    <property type="match status" value="1"/>
</dbReference>
<keyword evidence="2 4" id="KW-0378">Hydrolase</keyword>
<name>A0ABT7XHT1_9NEIS</name>
<dbReference type="InterPro" id="IPR006385">
    <property type="entry name" value="HAD_hydro_SerB1"/>
</dbReference>
<dbReference type="InterPro" id="IPR036412">
    <property type="entry name" value="HAD-like_sf"/>
</dbReference>
<dbReference type="Pfam" id="PF12710">
    <property type="entry name" value="HAD"/>
    <property type="match status" value="1"/>
</dbReference>
<keyword evidence="3" id="KW-0460">Magnesium</keyword>
<dbReference type="RefSeq" id="WP_289827858.1">
    <property type="nucleotide sequence ID" value="NZ_JAUEDK010000001.1"/>
</dbReference>
<dbReference type="GO" id="GO:0016787">
    <property type="term" value="F:hydrolase activity"/>
    <property type="evidence" value="ECO:0007669"/>
    <property type="project" value="UniProtKB-KW"/>
</dbReference>
<protein>
    <submittedName>
        <fullName evidence="4">HAD family hydrolase</fullName>
        <ecNumber evidence="4">3.1.3.-</ecNumber>
    </submittedName>
</protein>
<evidence type="ECO:0000256" key="1">
    <source>
        <dbReference type="ARBA" id="ARBA00022723"/>
    </source>
</evidence>
<dbReference type="EC" id="3.1.3.-" evidence="4"/>
<reference evidence="4" key="1">
    <citation type="submission" date="2023-06" db="EMBL/GenBank/DDBJ databases">
        <authorList>
            <person name="Zhang S."/>
        </authorList>
    </citation>
    <scope>NUCLEOTIDE SEQUENCE</scope>
    <source>
        <strain evidence="4">SG2303</strain>
    </source>
</reference>
<evidence type="ECO:0000313" key="4">
    <source>
        <dbReference type="EMBL" id="MDN0073337.1"/>
    </source>
</evidence>
<dbReference type="CDD" id="cd02612">
    <property type="entry name" value="HAD_PGPPase"/>
    <property type="match status" value="1"/>
</dbReference>
<evidence type="ECO:0000256" key="3">
    <source>
        <dbReference type="ARBA" id="ARBA00022842"/>
    </source>
</evidence>
<evidence type="ECO:0000313" key="5">
    <source>
        <dbReference type="Proteomes" id="UP001168540"/>
    </source>
</evidence>
<dbReference type="PANTHER" id="PTHR43344">
    <property type="entry name" value="PHOSPHOSERINE PHOSPHATASE"/>
    <property type="match status" value="1"/>
</dbReference>
<dbReference type="NCBIfam" id="TIGR01490">
    <property type="entry name" value="HAD-SF-IB-hyp1"/>
    <property type="match status" value="1"/>
</dbReference>